<dbReference type="AlphaFoldDB" id="A0A0G1L5V2"/>
<proteinExistence type="predicted"/>
<evidence type="ECO:0000313" key="2">
    <source>
        <dbReference type="Proteomes" id="UP000033966"/>
    </source>
</evidence>
<dbReference type="EMBL" id="LCKF01000013">
    <property type="protein sequence ID" value="KKT91361.1"/>
    <property type="molecule type" value="Genomic_DNA"/>
</dbReference>
<reference evidence="1 2" key="1">
    <citation type="journal article" date="2015" name="Nature">
        <title>rRNA introns, odd ribosomes, and small enigmatic genomes across a large radiation of phyla.</title>
        <authorList>
            <person name="Brown C.T."/>
            <person name="Hug L.A."/>
            <person name="Thomas B.C."/>
            <person name="Sharon I."/>
            <person name="Castelle C.J."/>
            <person name="Singh A."/>
            <person name="Wilkins M.J."/>
            <person name="Williams K.H."/>
            <person name="Banfield J.F."/>
        </authorList>
    </citation>
    <scope>NUCLEOTIDE SEQUENCE [LARGE SCALE GENOMIC DNA]</scope>
</reference>
<accession>A0A0G1L5V2</accession>
<gene>
    <name evidence="1" type="ORF">UW92_C0013G0010</name>
</gene>
<organism evidence="1 2">
    <name type="scientific">Candidatus Jorgensenbacteria bacterium GW2011_GWA2_45_13</name>
    <dbReference type="NCBI Taxonomy" id="1618662"/>
    <lineage>
        <taxon>Bacteria</taxon>
        <taxon>Candidatus Joergenseniibacteriota</taxon>
    </lineage>
</organism>
<sequence>MDADQRGFEPIYTDMKKSAHMPDFYYSLIPSIKKLLFE</sequence>
<protein>
    <submittedName>
        <fullName evidence="1">Uncharacterized protein</fullName>
    </submittedName>
</protein>
<dbReference type="Proteomes" id="UP000033966">
    <property type="component" value="Unassembled WGS sequence"/>
</dbReference>
<evidence type="ECO:0000313" key="1">
    <source>
        <dbReference type="EMBL" id="KKT91361.1"/>
    </source>
</evidence>
<comment type="caution">
    <text evidence="1">The sequence shown here is derived from an EMBL/GenBank/DDBJ whole genome shotgun (WGS) entry which is preliminary data.</text>
</comment>
<name>A0A0G1L5V2_9BACT</name>